<dbReference type="Gene3D" id="3.30.70.1230">
    <property type="entry name" value="Nucleotide cyclase"/>
    <property type="match status" value="1"/>
</dbReference>
<dbReference type="GO" id="GO:0004016">
    <property type="term" value="F:adenylate cyclase activity"/>
    <property type="evidence" value="ECO:0007669"/>
    <property type="project" value="UniProtKB-EC"/>
</dbReference>
<dbReference type="HOGENOM" id="CLU_000445_85_1_3"/>
<gene>
    <name evidence="4" type="primary">cya2</name>
    <name evidence="4" type="ORF">A19Y_1874</name>
</gene>
<keyword evidence="2" id="KW-0812">Transmembrane</keyword>
<dbReference type="InterPro" id="IPR007890">
    <property type="entry name" value="CHASE2"/>
</dbReference>
<dbReference type="SMART" id="SM00044">
    <property type="entry name" value="CYCc"/>
    <property type="match status" value="1"/>
</dbReference>
<dbReference type="STRING" id="388467.A19Y_1874"/>
<keyword evidence="4" id="KW-0456">Lyase</keyword>
<dbReference type="SUPFAM" id="SSF55073">
    <property type="entry name" value="Nucleotide cyclase"/>
    <property type="match status" value="1"/>
</dbReference>
<reference evidence="4 5" key="1">
    <citation type="journal article" date="2014" name="Appl. Environ. Microbiol.">
        <title>Elucidation of insertion elements encoded on plasmids and in vitro construction of shuttle vectors from the toxic cyanobacterium Planktothrix.</title>
        <authorList>
            <person name="Christiansen G."/>
            <person name="Goesmann A."/>
            <person name="Kurmayer R."/>
        </authorList>
    </citation>
    <scope>NUCLEOTIDE SEQUENCE [LARGE SCALE GENOMIC DNA]</scope>
    <source>
        <strain evidence="4 5">NIVA-CYA 126/8</strain>
    </source>
</reference>
<proteinExistence type="inferred from homology"/>
<dbReference type="PANTHER" id="PTHR43081">
    <property type="entry name" value="ADENYLATE CYCLASE, TERMINAL-DIFFERENTIATION SPECIFIC-RELATED"/>
    <property type="match status" value="1"/>
</dbReference>
<feature type="domain" description="Guanylate cyclase" evidence="3">
    <location>
        <begin position="442"/>
        <end position="574"/>
    </location>
</feature>
<dbReference type="RefSeq" id="WP_042153846.1">
    <property type="nucleotide sequence ID" value="NZ_CM002803.1"/>
</dbReference>
<feature type="transmembrane region" description="Helical" evidence="2">
    <location>
        <begin position="358"/>
        <end position="382"/>
    </location>
</feature>
<evidence type="ECO:0000259" key="3">
    <source>
        <dbReference type="PROSITE" id="PS50125"/>
    </source>
</evidence>
<dbReference type="PANTHER" id="PTHR43081:SF1">
    <property type="entry name" value="ADENYLATE CYCLASE, TERMINAL-DIFFERENTIATION SPECIFIC"/>
    <property type="match status" value="1"/>
</dbReference>
<dbReference type="eggNOG" id="COG2114">
    <property type="taxonomic scope" value="Bacteria"/>
</dbReference>
<name>A0A073CGS0_PLAA1</name>
<keyword evidence="2" id="KW-1133">Transmembrane helix</keyword>
<evidence type="ECO:0000313" key="4">
    <source>
        <dbReference type="EMBL" id="KEI66858.1"/>
    </source>
</evidence>
<dbReference type="PATRIC" id="fig|388467.6.peg.1820"/>
<dbReference type="InterPro" id="IPR029787">
    <property type="entry name" value="Nucleotide_cyclase"/>
</dbReference>
<dbReference type="InterPro" id="IPR001054">
    <property type="entry name" value="A/G_cyclase"/>
</dbReference>
<dbReference type="CDD" id="cd07302">
    <property type="entry name" value="CHD"/>
    <property type="match status" value="1"/>
</dbReference>
<feature type="transmembrane region" description="Helical" evidence="2">
    <location>
        <begin position="12"/>
        <end position="31"/>
    </location>
</feature>
<keyword evidence="2" id="KW-0472">Membrane</keyword>
<sequence>MRAKIKQLAWEWRGVWITTPVMASLVILLRFSGILQSWEWAVYDQYMRLRPPEPRDERIAIVGLNEADMKYIGQGYVPDQIYAQLIEKLVAMKPTVIGLDIYRDLPFEPGHEQLIKLLAETPNLLGIEKVVGDKSLESVAAPPILKEKNRVAANDLILDEDNIIRRALLLINNTQGQPSYSLGLFLAMFYLDAQGISPEIVPGTNNWWKFKDTIFKPVAKNDGGYVRADAGGYQIFLNYRGYNRSFEIVSFQDILTDKLPKDWGKNRIILIGSVGESFKDLMSTPYTLSANQRMAGVEVHTHIASQIISAALDSRPLIKTLPDTLEWIWIFIWSAAGAILTWKFRATSKVQLLIIRQVFISILATAILLGSTYILFIQAWWIPVVPPFLALAGSAIAITAYIARSASDIRNIFGRYLSAEIVSNLLERPEGLKLGGERRKITILTSDLRGFTALSERLQPEEVVKILNFYLSCMADVITTYQGTIDEFMGDGILVLFGAPTLREDDVQRAIACAVAMQLAMEKVNEQLEKWNLSPLDMGIGINTGEVVVGNIGSEKRTKYGVVGSQVNLTYRIESYTTGGQILISEMTLNQAGRNLIKIENQKLVQPKGVKKSITIYEVGGILGNYNLFISKQEQHFYPIPTPILLQYFILEGKHISDGILMASLVELSEKGGLIITEANNHIIPGALANLKLNIKLKSEQWSDDIYAKVLEKSAKPGAFYVGFTAKSPEVEQYLNQLYQTINVLKVDPHSHPS</sequence>
<evidence type="ECO:0000256" key="1">
    <source>
        <dbReference type="ARBA" id="ARBA00005381"/>
    </source>
</evidence>
<dbReference type="Pfam" id="PF05226">
    <property type="entry name" value="CHASE2"/>
    <property type="match status" value="1"/>
</dbReference>
<dbReference type="GO" id="GO:0035556">
    <property type="term" value="P:intracellular signal transduction"/>
    <property type="evidence" value="ECO:0007669"/>
    <property type="project" value="InterPro"/>
</dbReference>
<dbReference type="Proteomes" id="UP000027395">
    <property type="component" value="Chromosome"/>
</dbReference>
<organism evidence="4 5">
    <name type="scientific">Planktothrix agardhii (strain NIVA-CYA 126/8)</name>
    <dbReference type="NCBI Taxonomy" id="388467"/>
    <lineage>
        <taxon>Bacteria</taxon>
        <taxon>Bacillati</taxon>
        <taxon>Cyanobacteriota</taxon>
        <taxon>Cyanophyceae</taxon>
        <taxon>Oscillatoriophycideae</taxon>
        <taxon>Oscillatoriales</taxon>
        <taxon>Microcoleaceae</taxon>
        <taxon>Planktothrix</taxon>
    </lineage>
</organism>
<evidence type="ECO:0000313" key="5">
    <source>
        <dbReference type="Proteomes" id="UP000027395"/>
    </source>
</evidence>
<comment type="similarity">
    <text evidence="1">Belongs to the adenylyl cyclase class-3 family.</text>
</comment>
<protein>
    <submittedName>
        <fullName evidence="4">Cya2</fullName>
        <ecNumber evidence="4">4.6.1.1</ecNumber>
    </submittedName>
</protein>
<dbReference type="EMBL" id="CM002803">
    <property type="protein sequence ID" value="KEI66858.1"/>
    <property type="molecule type" value="Genomic_DNA"/>
</dbReference>
<feature type="transmembrane region" description="Helical" evidence="2">
    <location>
        <begin position="327"/>
        <end position="346"/>
    </location>
</feature>
<evidence type="ECO:0000256" key="2">
    <source>
        <dbReference type="SAM" id="Phobius"/>
    </source>
</evidence>
<dbReference type="eggNOG" id="COG4252">
    <property type="taxonomic scope" value="Bacteria"/>
</dbReference>
<dbReference type="Pfam" id="PF00211">
    <property type="entry name" value="Guanylate_cyc"/>
    <property type="match status" value="1"/>
</dbReference>
<keyword evidence="5" id="KW-1185">Reference proteome</keyword>
<dbReference type="AlphaFoldDB" id="A0A073CGS0"/>
<dbReference type="GO" id="GO:0009190">
    <property type="term" value="P:cyclic nucleotide biosynthetic process"/>
    <property type="evidence" value="ECO:0007669"/>
    <property type="project" value="InterPro"/>
</dbReference>
<feature type="transmembrane region" description="Helical" evidence="2">
    <location>
        <begin position="388"/>
        <end position="406"/>
    </location>
</feature>
<dbReference type="InterPro" id="IPR050697">
    <property type="entry name" value="Adenylyl/Guanylyl_Cyclase_3/4"/>
</dbReference>
<dbReference type="SMART" id="SM01080">
    <property type="entry name" value="CHASE2"/>
    <property type="match status" value="1"/>
</dbReference>
<dbReference type="PROSITE" id="PS50125">
    <property type="entry name" value="GUANYLATE_CYCLASE_2"/>
    <property type="match status" value="1"/>
</dbReference>
<accession>A0A073CGS0</accession>
<dbReference type="EC" id="4.6.1.1" evidence="4"/>